<accession>A0A366IGG9</accession>
<keyword evidence="2" id="KW-0863">Zinc-finger</keyword>
<organism evidence="2 3">
    <name type="scientific">Brevibacterium celere</name>
    <dbReference type="NCBI Taxonomy" id="225845"/>
    <lineage>
        <taxon>Bacteria</taxon>
        <taxon>Bacillati</taxon>
        <taxon>Actinomycetota</taxon>
        <taxon>Actinomycetes</taxon>
        <taxon>Micrococcales</taxon>
        <taxon>Brevibacteriaceae</taxon>
        <taxon>Brevibacterium</taxon>
    </lineage>
</organism>
<dbReference type="InterPro" id="IPR032330">
    <property type="entry name" value="EF-G-binding_C"/>
</dbReference>
<keyword evidence="3" id="KW-1185">Reference proteome</keyword>
<evidence type="ECO:0000313" key="2">
    <source>
        <dbReference type="EMBL" id="RBP70659.1"/>
    </source>
</evidence>
<dbReference type="GO" id="GO:0008270">
    <property type="term" value="F:zinc ion binding"/>
    <property type="evidence" value="ECO:0007669"/>
    <property type="project" value="UniProtKB-KW"/>
</dbReference>
<dbReference type="AlphaFoldDB" id="A0A366IGG9"/>
<proteinExistence type="predicted"/>
<dbReference type="Pfam" id="PF16571">
    <property type="entry name" value="FBP_C"/>
    <property type="match status" value="1"/>
</dbReference>
<dbReference type="Proteomes" id="UP000253509">
    <property type="component" value="Unassembled WGS sequence"/>
</dbReference>
<comment type="caution">
    <text evidence="2">The sequence shown here is derived from an EMBL/GenBank/DDBJ whole genome shotgun (WGS) entry which is preliminary data.</text>
</comment>
<protein>
    <submittedName>
        <fullName evidence="2">Treble-clef zinc-finger protein</fullName>
    </submittedName>
</protein>
<name>A0A366IGG9_9MICO</name>
<keyword evidence="2" id="KW-0479">Metal-binding</keyword>
<feature type="domain" description="Elongation factor G-binding protein C-terminal treble-clef zinc-finger" evidence="1">
    <location>
        <begin position="22"/>
        <end position="172"/>
    </location>
</feature>
<evidence type="ECO:0000313" key="3">
    <source>
        <dbReference type="Proteomes" id="UP000253509"/>
    </source>
</evidence>
<gene>
    <name evidence="2" type="ORF">DFO65_108111</name>
</gene>
<keyword evidence="2" id="KW-0862">Zinc</keyword>
<sequence>MNDAVIGARTESLTMEQLTENQIRKSFVNASRREAEKIRVPDHLVEVDWTDREYIGWTDPKVPQRAYVIVPVDGVPRGLVLRSAPSTKSQAMCNWCEDIHELGNVTMFVAKKAGSSGRNGNTLGTLIHGDFTCSELVRTPPRAIEGQNDPDAFIARRIATLSGHAEAFVRRIIGSK</sequence>
<dbReference type="EMBL" id="QNSB01000008">
    <property type="protein sequence ID" value="RBP70659.1"/>
    <property type="molecule type" value="Genomic_DNA"/>
</dbReference>
<evidence type="ECO:0000259" key="1">
    <source>
        <dbReference type="Pfam" id="PF16571"/>
    </source>
</evidence>
<reference evidence="2 3" key="1">
    <citation type="submission" date="2018-06" db="EMBL/GenBank/DDBJ databases">
        <title>Freshwater and sediment microbial communities from various areas in North America, analyzing microbe dynamics in response to fracking.</title>
        <authorList>
            <person name="Lamendella R."/>
        </authorList>
    </citation>
    <scope>NUCLEOTIDE SEQUENCE [LARGE SCALE GENOMIC DNA]</scope>
    <source>
        <strain evidence="2 3">3b_TX</strain>
    </source>
</reference>